<feature type="compositionally biased region" description="Basic and acidic residues" evidence="1">
    <location>
        <begin position="15"/>
        <end position="30"/>
    </location>
</feature>
<name>A0A9Q0JZD3_9MAGN</name>
<dbReference type="EMBL" id="JAMYWD010000011">
    <property type="protein sequence ID" value="KAJ4956210.1"/>
    <property type="molecule type" value="Genomic_DNA"/>
</dbReference>
<evidence type="ECO:0000313" key="3">
    <source>
        <dbReference type="Proteomes" id="UP001141806"/>
    </source>
</evidence>
<dbReference type="PANTHER" id="PTHR35704:SF1">
    <property type="entry name" value="OS02G0254600 PROTEIN"/>
    <property type="match status" value="1"/>
</dbReference>
<dbReference type="AlphaFoldDB" id="A0A9Q0JZD3"/>
<gene>
    <name evidence="2" type="ORF">NE237_012993</name>
</gene>
<sequence>MGNCLQTYGGGQQKQGDEEKQQQHEEELKGRSGGLIEEGGLRVKIVLTKEELEWLMFQLKEKGGKSSLQDLLEELEEGRRRTHEAWKPSLESIMESSEVGSTEANVRVIAILKNGSDQCVGSTDQEVMKAIQSKCQLGFCTAAAAVALRMLEPVTFERPAMNRSAPDNNIDSIATPTTVAPQGEEEFLDEEALYQTPKLFHCFFLSDLVSDLFLSPPFSFRFGFRSLHVTT</sequence>
<proteinExistence type="predicted"/>
<evidence type="ECO:0000313" key="2">
    <source>
        <dbReference type="EMBL" id="KAJ4956210.1"/>
    </source>
</evidence>
<keyword evidence="3" id="KW-1185">Reference proteome</keyword>
<dbReference type="Proteomes" id="UP001141806">
    <property type="component" value="Unassembled WGS sequence"/>
</dbReference>
<dbReference type="PANTHER" id="PTHR35704">
    <property type="entry name" value="OS02G0254600 PROTEIN"/>
    <property type="match status" value="1"/>
</dbReference>
<reference evidence="2" key="1">
    <citation type="journal article" date="2023" name="Plant J.">
        <title>The genome of the king protea, Protea cynaroides.</title>
        <authorList>
            <person name="Chang J."/>
            <person name="Duong T.A."/>
            <person name="Schoeman C."/>
            <person name="Ma X."/>
            <person name="Roodt D."/>
            <person name="Barker N."/>
            <person name="Li Z."/>
            <person name="Van de Peer Y."/>
            <person name="Mizrachi E."/>
        </authorList>
    </citation>
    <scope>NUCLEOTIDE SEQUENCE</scope>
    <source>
        <tissue evidence="2">Young leaves</tissue>
    </source>
</reference>
<evidence type="ECO:0000256" key="1">
    <source>
        <dbReference type="SAM" id="MobiDB-lite"/>
    </source>
</evidence>
<organism evidence="2 3">
    <name type="scientific">Protea cynaroides</name>
    <dbReference type="NCBI Taxonomy" id="273540"/>
    <lineage>
        <taxon>Eukaryota</taxon>
        <taxon>Viridiplantae</taxon>
        <taxon>Streptophyta</taxon>
        <taxon>Embryophyta</taxon>
        <taxon>Tracheophyta</taxon>
        <taxon>Spermatophyta</taxon>
        <taxon>Magnoliopsida</taxon>
        <taxon>Proteales</taxon>
        <taxon>Proteaceae</taxon>
        <taxon>Protea</taxon>
    </lineage>
</organism>
<protein>
    <submittedName>
        <fullName evidence="2">Uncharacterized protein</fullName>
    </submittedName>
</protein>
<accession>A0A9Q0JZD3</accession>
<feature type="region of interest" description="Disordered" evidence="1">
    <location>
        <begin position="1"/>
        <end position="33"/>
    </location>
</feature>
<dbReference type="OrthoDB" id="690994at2759"/>
<comment type="caution">
    <text evidence="2">The sequence shown here is derived from an EMBL/GenBank/DDBJ whole genome shotgun (WGS) entry which is preliminary data.</text>
</comment>